<keyword evidence="2" id="KW-1185">Reference proteome</keyword>
<reference evidence="1 2" key="1">
    <citation type="journal article" date="2012" name="Science">
        <title>The Paleozoic origin of enzymatic lignin decomposition reconstructed from 31 fungal genomes.</title>
        <authorList>
            <person name="Floudas D."/>
            <person name="Binder M."/>
            <person name="Riley R."/>
            <person name="Barry K."/>
            <person name="Blanchette R.A."/>
            <person name="Henrissat B."/>
            <person name="Martinez A.T."/>
            <person name="Otillar R."/>
            <person name="Spatafora J.W."/>
            <person name="Yadav J.S."/>
            <person name="Aerts A."/>
            <person name="Benoit I."/>
            <person name="Boyd A."/>
            <person name="Carlson A."/>
            <person name="Copeland A."/>
            <person name="Coutinho P.M."/>
            <person name="de Vries R.P."/>
            <person name="Ferreira P."/>
            <person name="Findley K."/>
            <person name="Foster B."/>
            <person name="Gaskell J."/>
            <person name="Glotzer D."/>
            <person name="Gorecki P."/>
            <person name="Heitman J."/>
            <person name="Hesse C."/>
            <person name="Hori C."/>
            <person name="Igarashi K."/>
            <person name="Jurgens J.A."/>
            <person name="Kallen N."/>
            <person name="Kersten P."/>
            <person name="Kohler A."/>
            <person name="Kuees U."/>
            <person name="Kumar T.K.A."/>
            <person name="Kuo A."/>
            <person name="LaButti K."/>
            <person name="Larrondo L.F."/>
            <person name="Lindquist E."/>
            <person name="Ling A."/>
            <person name="Lombard V."/>
            <person name="Lucas S."/>
            <person name="Lundell T."/>
            <person name="Martin R."/>
            <person name="McLaughlin D.J."/>
            <person name="Morgenstern I."/>
            <person name="Morin E."/>
            <person name="Murat C."/>
            <person name="Nagy L.G."/>
            <person name="Nolan M."/>
            <person name="Ohm R.A."/>
            <person name="Patyshakuliyeva A."/>
            <person name="Rokas A."/>
            <person name="Ruiz-Duenas F.J."/>
            <person name="Sabat G."/>
            <person name="Salamov A."/>
            <person name="Samejima M."/>
            <person name="Schmutz J."/>
            <person name="Slot J.C."/>
            <person name="St John F."/>
            <person name="Stenlid J."/>
            <person name="Sun H."/>
            <person name="Sun S."/>
            <person name="Syed K."/>
            <person name="Tsang A."/>
            <person name="Wiebenga A."/>
            <person name="Young D."/>
            <person name="Pisabarro A."/>
            <person name="Eastwood D.C."/>
            <person name="Martin F."/>
            <person name="Cullen D."/>
            <person name="Grigoriev I.V."/>
            <person name="Hibbett D.S."/>
        </authorList>
    </citation>
    <scope>NUCLEOTIDE SEQUENCE [LARGE SCALE GENOMIC DNA]</scope>
    <source>
        <strain evidence="1 2">ATCC 11539</strain>
    </source>
</reference>
<dbReference type="STRING" id="670483.S7PUF5"/>
<dbReference type="EMBL" id="KB469312">
    <property type="protein sequence ID" value="EPQ50988.1"/>
    <property type="molecule type" value="Genomic_DNA"/>
</dbReference>
<dbReference type="AlphaFoldDB" id="S7PUF5"/>
<feature type="non-terminal residue" evidence="1">
    <location>
        <position position="71"/>
    </location>
</feature>
<dbReference type="RefSeq" id="XP_007870372.1">
    <property type="nucleotide sequence ID" value="XM_007872181.1"/>
</dbReference>
<proteinExistence type="predicted"/>
<dbReference type="eggNOG" id="ENOG502SY12">
    <property type="taxonomic scope" value="Eukaryota"/>
</dbReference>
<feature type="non-terminal residue" evidence="1">
    <location>
        <position position="1"/>
    </location>
</feature>
<protein>
    <recommendedName>
        <fullName evidence="3">Reverse transcriptase zinc-binding domain-containing protein</fullName>
    </recommendedName>
</protein>
<gene>
    <name evidence="1" type="ORF">GLOTRDRAFT_8189</name>
</gene>
<evidence type="ECO:0008006" key="3">
    <source>
        <dbReference type="Google" id="ProtNLM"/>
    </source>
</evidence>
<dbReference type="KEGG" id="gtr:GLOTRDRAFT_8189"/>
<dbReference type="Proteomes" id="UP000030669">
    <property type="component" value="Unassembled WGS sequence"/>
</dbReference>
<dbReference type="HOGENOM" id="CLU_194955_0_0_1"/>
<organism evidence="1 2">
    <name type="scientific">Gloeophyllum trabeum (strain ATCC 11539 / FP-39264 / Madison 617)</name>
    <name type="common">Brown rot fungus</name>
    <dbReference type="NCBI Taxonomy" id="670483"/>
    <lineage>
        <taxon>Eukaryota</taxon>
        <taxon>Fungi</taxon>
        <taxon>Dikarya</taxon>
        <taxon>Basidiomycota</taxon>
        <taxon>Agaricomycotina</taxon>
        <taxon>Agaricomycetes</taxon>
        <taxon>Gloeophyllales</taxon>
        <taxon>Gloeophyllaceae</taxon>
        <taxon>Gloeophyllum</taxon>
    </lineage>
</organism>
<accession>S7PUF5</accession>
<evidence type="ECO:0000313" key="2">
    <source>
        <dbReference type="Proteomes" id="UP000030669"/>
    </source>
</evidence>
<evidence type="ECO:0000313" key="1">
    <source>
        <dbReference type="EMBL" id="EPQ50988.1"/>
    </source>
</evidence>
<sequence length="71" mass="8257">PQSRSSIIMLFRTGHIPLHGYLHRIGKRDDPDCPHCPGVREDVRHFLFDCPNYQLAHHSLWKTLLRAATNL</sequence>
<dbReference type="OMA" id="MAFIHAS"/>
<dbReference type="GeneID" id="19309122"/>
<dbReference type="OrthoDB" id="2674711at2759"/>
<name>S7PUF5_GLOTA</name>